<evidence type="ECO:0000313" key="1">
    <source>
        <dbReference type="EMBL" id="PUE51448.1"/>
    </source>
</evidence>
<dbReference type="RefSeq" id="WP_108312652.1">
    <property type="nucleotide sequence ID" value="NZ_NESN01000003.1"/>
</dbReference>
<sequence>MDIETIRRLSLARHLYQLGKTSLASPNDMYLFAAVNLLQDAVEAFLIALGDHVKAEIDQNTKFDKYFLQINEKISPKELPFKNKLIRLNRIRVDSKHYGIQPARDECERVVVSVREFFEEASSSVLGVNFSTVSAIDLLDDGEMKDLLLEAKMARESDDLEACVIGCRKVLYVAVEHKYDVSKFKEATPQGIFAALSYAPYYARDPQYIQENVKDPTDYIVRDHSRIDQDLLKEGVDTTAFWNVWRLTPEVYRSEDKQWVIKHDFGKLDAATLADTAEYVFSTVVDMALAIHAVRRAVRSKQHGRYLVKLAREGVPVYEKADIDSKVTATTPVGMTQIDTDYRVEGLKGDGPFWHVSQMTNGTWLWGFVFNEDVA</sequence>
<evidence type="ECO:0000313" key="3">
    <source>
        <dbReference type="Proteomes" id="UP000250790"/>
    </source>
</evidence>
<gene>
    <name evidence="2" type="ORF">B9Z37_08800</name>
    <name evidence="1" type="ORF">B9Z37_14290</name>
</gene>
<evidence type="ECO:0000313" key="2">
    <source>
        <dbReference type="EMBL" id="PUE53175.1"/>
    </source>
</evidence>
<dbReference type="OrthoDB" id="8902201at2"/>
<protein>
    <submittedName>
        <fullName evidence="2">Uncharacterized protein</fullName>
    </submittedName>
</protein>
<dbReference type="EMBL" id="NESN01000003">
    <property type="protein sequence ID" value="PUE53175.1"/>
    <property type="molecule type" value="Genomic_DNA"/>
</dbReference>
<dbReference type="EMBL" id="NESN01000011">
    <property type="protein sequence ID" value="PUE51448.1"/>
    <property type="molecule type" value="Genomic_DNA"/>
</dbReference>
<organism evidence="2 3">
    <name type="scientific">Limnohabitans parvus II-B4</name>
    <dbReference type="NCBI Taxonomy" id="1293052"/>
    <lineage>
        <taxon>Bacteria</taxon>
        <taxon>Pseudomonadati</taxon>
        <taxon>Pseudomonadota</taxon>
        <taxon>Betaproteobacteria</taxon>
        <taxon>Burkholderiales</taxon>
        <taxon>Comamonadaceae</taxon>
        <taxon>Limnohabitans</taxon>
    </lineage>
</organism>
<keyword evidence="3" id="KW-1185">Reference proteome</keyword>
<proteinExistence type="predicted"/>
<comment type="caution">
    <text evidence="2">The sequence shown here is derived from an EMBL/GenBank/DDBJ whole genome shotgun (WGS) entry which is preliminary data.</text>
</comment>
<dbReference type="AlphaFoldDB" id="A0A315E9A0"/>
<name>A0A315E9A0_9BURK</name>
<dbReference type="Proteomes" id="UP000250790">
    <property type="component" value="Unassembled WGS sequence"/>
</dbReference>
<accession>A0A315E9A0</accession>
<reference evidence="2 3" key="1">
    <citation type="submission" date="2017-04" db="EMBL/GenBank/DDBJ databases">
        <title>Unexpected and diverse lifestyles within the genus Limnohabitans.</title>
        <authorList>
            <person name="Kasalicky V."/>
            <person name="Mehrshad M."/>
            <person name="Andrei S.-A."/>
            <person name="Salcher M."/>
            <person name="Kratochvilova H."/>
            <person name="Simek K."/>
            <person name="Ghai R."/>
        </authorList>
    </citation>
    <scope>NUCLEOTIDE SEQUENCE [LARGE SCALE GENOMIC DNA]</scope>
    <source>
        <strain evidence="2 3">II-B4</strain>
    </source>
</reference>